<proteinExistence type="predicted"/>
<comment type="caution">
    <text evidence="3">The sequence shown here is derived from an EMBL/GenBank/DDBJ whole genome shotgun (WGS) entry which is preliminary data.</text>
</comment>
<dbReference type="InterPro" id="IPR029052">
    <property type="entry name" value="Metallo-depent_PP-like"/>
</dbReference>
<feature type="region of interest" description="Disordered" evidence="1">
    <location>
        <begin position="1"/>
        <end position="21"/>
    </location>
</feature>
<dbReference type="Pfam" id="PF00149">
    <property type="entry name" value="Metallophos"/>
    <property type="match status" value="1"/>
</dbReference>
<dbReference type="RefSeq" id="WP_179445142.1">
    <property type="nucleotide sequence ID" value="NZ_JACBZS010000001.1"/>
</dbReference>
<dbReference type="EMBL" id="JACBZS010000001">
    <property type="protein sequence ID" value="NYI71301.1"/>
    <property type="molecule type" value="Genomic_DNA"/>
</dbReference>
<evidence type="ECO:0000313" key="4">
    <source>
        <dbReference type="Proteomes" id="UP000527616"/>
    </source>
</evidence>
<reference evidence="3 4" key="1">
    <citation type="submission" date="2020-07" db="EMBL/GenBank/DDBJ databases">
        <title>Sequencing the genomes of 1000 actinobacteria strains.</title>
        <authorList>
            <person name="Klenk H.-P."/>
        </authorList>
    </citation>
    <scope>NUCLEOTIDE SEQUENCE [LARGE SCALE GENOMIC DNA]</scope>
    <source>
        <strain evidence="3 4">DSM 103164</strain>
    </source>
</reference>
<dbReference type="InterPro" id="IPR051918">
    <property type="entry name" value="STPP_CPPED1"/>
</dbReference>
<keyword evidence="4" id="KW-1185">Reference proteome</keyword>
<sequence length="269" mass="28564">MSTTILQVSDPHLGASGGPERAELGRRHWAAFAERVSADPPALVVVSGDIVVDDPDDEADQAEAATAVASLGVPTLVLPGNHDVGDHQLRRGLPADWHGKLVTAERVAAWEARWGPSFRSLQLGSWTIIGINAQVLGSGTPREAEQWDWLERTALAAGDPRPKLVFLHESLGPRPEDTGNDSWLSVPTAPGHRLAALIRDANVALVAAGHTHKYLAWSGDGIAQVTAPSLAGPILVRPDMTAASGDPDAGWLDHTLHDDGTVRSVRRLV</sequence>
<dbReference type="PANTHER" id="PTHR43143">
    <property type="entry name" value="METALLOPHOSPHOESTERASE, CALCINEURIN SUPERFAMILY"/>
    <property type="match status" value="1"/>
</dbReference>
<dbReference type="Proteomes" id="UP000527616">
    <property type="component" value="Unassembled WGS sequence"/>
</dbReference>
<dbReference type="Gene3D" id="3.60.21.10">
    <property type="match status" value="1"/>
</dbReference>
<dbReference type="PANTHER" id="PTHR43143:SF1">
    <property type="entry name" value="SERINE_THREONINE-PROTEIN PHOSPHATASE CPPED1"/>
    <property type="match status" value="1"/>
</dbReference>
<protein>
    <submittedName>
        <fullName evidence="3">3',5'-cyclic AMP phosphodiesterase CpdA</fullName>
    </submittedName>
</protein>
<evidence type="ECO:0000259" key="2">
    <source>
        <dbReference type="Pfam" id="PF00149"/>
    </source>
</evidence>
<accession>A0A7Z0IL90</accession>
<gene>
    <name evidence="3" type="ORF">GGQ54_001861</name>
</gene>
<evidence type="ECO:0000256" key="1">
    <source>
        <dbReference type="SAM" id="MobiDB-lite"/>
    </source>
</evidence>
<organism evidence="3 4">
    <name type="scientific">Naumannella cuiyingiana</name>
    <dbReference type="NCBI Taxonomy" id="1347891"/>
    <lineage>
        <taxon>Bacteria</taxon>
        <taxon>Bacillati</taxon>
        <taxon>Actinomycetota</taxon>
        <taxon>Actinomycetes</taxon>
        <taxon>Propionibacteriales</taxon>
        <taxon>Propionibacteriaceae</taxon>
        <taxon>Naumannella</taxon>
    </lineage>
</organism>
<name>A0A7Z0IL90_9ACTN</name>
<dbReference type="InterPro" id="IPR004843">
    <property type="entry name" value="Calcineurin-like_PHP"/>
</dbReference>
<dbReference type="GO" id="GO:0016787">
    <property type="term" value="F:hydrolase activity"/>
    <property type="evidence" value="ECO:0007669"/>
    <property type="project" value="InterPro"/>
</dbReference>
<dbReference type="SUPFAM" id="SSF56300">
    <property type="entry name" value="Metallo-dependent phosphatases"/>
    <property type="match status" value="1"/>
</dbReference>
<evidence type="ECO:0000313" key="3">
    <source>
        <dbReference type="EMBL" id="NYI71301.1"/>
    </source>
</evidence>
<dbReference type="AlphaFoldDB" id="A0A7Z0IL90"/>
<feature type="domain" description="Calcineurin-like phosphoesterase" evidence="2">
    <location>
        <begin position="4"/>
        <end position="214"/>
    </location>
</feature>